<dbReference type="PANTHER" id="PTHR36726:SF6">
    <property type="entry name" value="CLE FAMILY OSCLE401 PROTEIN"/>
    <property type="match status" value="1"/>
</dbReference>
<feature type="chain" id="PRO_5002044065" evidence="2">
    <location>
        <begin position="27"/>
        <end position="101"/>
    </location>
</feature>
<feature type="compositionally biased region" description="Low complexity" evidence="1">
    <location>
        <begin position="69"/>
        <end position="78"/>
    </location>
</feature>
<feature type="compositionally biased region" description="Basic and acidic residues" evidence="1">
    <location>
        <begin position="92"/>
        <end position="101"/>
    </location>
</feature>
<dbReference type="EMBL" id="GBRH01241042">
    <property type="protein sequence ID" value="JAD56853.1"/>
    <property type="molecule type" value="Transcribed_RNA"/>
</dbReference>
<proteinExistence type="predicted"/>
<dbReference type="PANTHER" id="PTHR36726">
    <property type="entry name" value="CLAVATA3/ESR (CLE)-RELATED PROTEIN 45"/>
    <property type="match status" value="1"/>
</dbReference>
<reference evidence="3" key="1">
    <citation type="submission" date="2014-09" db="EMBL/GenBank/DDBJ databases">
        <authorList>
            <person name="Magalhaes I.L.F."/>
            <person name="Oliveira U."/>
            <person name="Santos F.R."/>
            <person name="Vidigal T.H.D.A."/>
            <person name="Brescovit A.D."/>
            <person name="Santos A.J."/>
        </authorList>
    </citation>
    <scope>NUCLEOTIDE SEQUENCE</scope>
    <source>
        <tissue evidence="3">Shoot tissue taken approximately 20 cm above the soil surface</tissue>
    </source>
</reference>
<keyword evidence="2" id="KW-0732">Signal</keyword>
<reference evidence="3" key="2">
    <citation type="journal article" date="2015" name="Data Brief">
        <title>Shoot transcriptome of the giant reed, Arundo donax.</title>
        <authorList>
            <person name="Barrero R.A."/>
            <person name="Guerrero F.D."/>
            <person name="Moolhuijzen P."/>
            <person name="Goolsby J.A."/>
            <person name="Tidwell J."/>
            <person name="Bellgard S.E."/>
            <person name="Bellgard M.I."/>
        </authorList>
    </citation>
    <scope>NUCLEOTIDE SEQUENCE</scope>
    <source>
        <tissue evidence="3">Shoot tissue taken approximately 20 cm above the soil surface</tissue>
    </source>
</reference>
<name>A0A0A9B3X3_ARUDO</name>
<evidence type="ECO:0000256" key="2">
    <source>
        <dbReference type="SAM" id="SignalP"/>
    </source>
</evidence>
<sequence>MRVLGLALVAVLVLVSLLSSSPVVGAFRIPAVLADHASDRGAFLPAEQQRRLAEGGNAAASATLDASKKPAAAGSSPSTVFPDRMSKRRVRRGSDPIHNKC</sequence>
<evidence type="ECO:0000313" key="3">
    <source>
        <dbReference type="EMBL" id="JAD56853.1"/>
    </source>
</evidence>
<dbReference type="AlphaFoldDB" id="A0A0A9B3X3"/>
<protein>
    <submittedName>
        <fullName evidence="3">Uncharacterized protein</fullName>
    </submittedName>
</protein>
<organism evidence="3">
    <name type="scientific">Arundo donax</name>
    <name type="common">Giant reed</name>
    <name type="synonym">Donax arundinaceus</name>
    <dbReference type="NCBI Taxonomy" id="35708"/>
    <lineage>
        <taxon>Eukaryota</taxon>
        <taxon>Viridiplantae</taxon>
        <taxon>Streptophyta</taxon>
        <taxon>Embryophyta</taxon>
        <taxon>Tracheophyta</taxon>
        <taxon>Spermatophyta</taxon>
        <taxon>Magnoliopsida</taxon>
        <taxon>Liliopsida</taxon>
        <taxon>Poales</taxon>
        <taxon>Poaceae</taxon>
        <taxon>PACMAD clade</taxon>
        <taxon>Arundinoideae</taxon>
        <taxon>Arundineae</taxon>
        <taxon>Arundo</taxon>
    </lineage>
</organism>
<evidence type="ECO:0000256" key="1">
    <source>
        <dbReference type="SAM" id="MobiDB-lite"/>
    </source>
</evidence>
<feature type="region of interest" description="Disordered" evidence="1">
    <location>
        <begin position="54"/>
        <end position="101"/>
    </location>
</feature>
<accession>A0A0A9B3X3</accession>
<dbReference type="InterPro" id="IPR038821">
    <property type="entry name" value="CLE45-like"/>
</dbReference>
<feature type="signal peptide" evidence="2">
    <location>
        <begin position="1"/>
        <end position="26"/>
    </location>
</feature>